<dbReference type="Pfam" id="PF00512">
    <property type="entry name" value="HisKA"/>
    <property type="match status" value="1"/>
</dbReference>
<dbReference type="CDD" id="cd00082">
    <property type="entry name" value="HisKA"/>
    <property type="match status" value="1"/>
</dbReference>
<feature type="domain" description="Histidine kinase" evidence="15">
    <location>
        <begin position="335"/>
        <end position="556"/>
    </location>
</feature>
<accession>A0A1G5IUG9</accession>
<dbReference type="PANTHER" id="PTHR43065:SF10">
    <property type="entry name" value="PEROXIDE STRESS-ACTIVATED HISTIDINE KINASE MAK3"/>
    <property type="match status" value="1"/>
</dbReference>
<comment type="subcellular location">
    <subcellularLocation>
        <location evidence="2">Cell membrane</location>
        <topology evidence="2">Multi-pass membrane protein</topology>
    </subcellularLocation>
</comment>
<keyword evidence="8" id="KW-0547">Nucleotide-binding</keyword>
<dbReference type="AlphaFoldDB" id="A0A1G5IUG9"/>
<dbReference type="SUPFAM" id="SSF55874">
    <property type="entry name" value="ATPase domain of HSP90 chaperone/DNA topoisomerase II/histidine kinase"/>
    <property type="match status" value="1"/>
</dbReference>
<dbReference type="InterPro" id="IPR005467">
    <property type="entry name" value="His_kinase_dom"/>
</dbReference>
<keyword evidence="13 14" id="KW-0472">Membrane</keyword>
<evidence type="ECO:0000313" key="17">
    <source>
        <dbReference type="Proteomes" id="UP000198870"/>
    </source>
</evidence>
<dbReference type="InterPro" id="IPR036097">
    <property type="entry name" value="HisK_dim/P_sf"/>
</dbReference>
<dbReference type="PRINTS" id="PR00344">
    <property type="entry name" value="BCTRLSENSOR"/>
</dbReference>
<dbReference type="InterPro" id="IPR004358">
    <property type="entry name" value="Sig_transdc_His_kin-like_C"/>
</dbReference>
<dbReference type="SMART" id="SM00388">
    <property type="entry name" value="HisKA"/>
    <property type="match status" value="1"/>
</dbReference>
<dbReference type="InterPro" id="IPR033479">
    <property type="entry name" value="dCache_1"/>
</dbReference>
<evidence type="ECO:0000256" key="7">
    <source>
        <dbReference type="ARBA" id="ARBA00022692"/>
    </source>
</evidence>
<feature type="transmembrane region" description="Helical" evidence="14">
    <location>
        <begin position="20"/>
        <end position="41"/>
    </location>
</feature>
<keyword evidence="17" id="KW-1185">Reference proteome</keyword>
<evidence type="ECO:0000256" key="2">
    <source>
        <dbReference type="ARBA" id="ARBA00004651"/>
    </source>
</evidence>
<keyword evidence="6" id="KW-0808">Transferase</keyword>
<evidence type="ECO:0000259" key="15">
    <source>
        <dbReference type="PROSITE" id="PS50109"/>
    </source>
</evidence>
<dbReference type="InterPro" id="IPR003661">
    <property type="entry name" value="HisK_dim/P_dom"/>
</dbReference>
<evidence type="ECO:0000256" key="1">
    <source>
        <dbReference type="ARBA" id="ARBA00000085"/>
    </source>
</evidence>
<dbReference type="Gene3D" id="3.30.450.20">
    <property type="entry name" value="PAS domain"/>
    <property type="match status" value="2"/>
</dbReference>
<comment type="catalytic activity">
    <reaction evidence="1">
        <text>ATP + protein L-histidine = ADP + protein N-phospho-L-histidine.</text>
        <dbReference type="EC" id="2.7.13.3"/>
    </reaction>
</comment>
<keyword evidence="9 16" id="KW-0418">Kinase</keyword>
<dbReference type="Proteomes" id="UP000198870">
    <property type="component" value="Unassembled WGS sequence"/>
</dbReference>
<dbReference type="CDD" id="cd18773">
    <property type="entry name" value="PDC1_HK_sensor"/>
    <property type="match status" value="1"/>
</dbReference>
<dbReference type="EMBL" id="FMUX01000022">
    <property type="protein sequence ID" value="SCY79657.1"/>
    <property type="molecule type" value="Genomic_DNA"/>
</dbReference>
<dbReference type="SMART" id="SM00387">
    <property type="entry name" value="HATPase_c"/>
    <property type="match status" value="1"/>
</dbReference>
<evidence type="ECO:0000256" key="9">
    <source>
        <dbReference type="ARBA" id="ARBA00022777"/>
    </source>
</evidence>
<evidence type="ECO:0000256" key="11">
    <source>
        <dbReference type="ARBA" id="ARBA00022989"/>
    </source>
</evidence>
<dbReference type="CDD" id="cd18774">
    <property type="entry name" value="PDC2_HK_sensor"/>
    <property type="match status" value="1"/>
</dbReference>
<protein>
    <recommendedName>
        <fullName evidence="3">histidine kinase</fullName>
        <ecNumber evidence="3">2.7.13.3</ecNumber>
    </recommendedName>
</protein>
<evidence type="ECO:0000256" key="5">
    <source>
        <dbReference type="ARBA" id="ARBA00022553"/>
    </source>
</evidence>
<reference evidence="16 17" key="1">
    <citation type="submission" date="2016-10" db="EMBL/GenBank/DDBJ databases">
        <authorList>
            <person name="de Groot N.N."/>
        </authorList>
    </citation>
    <scope>NUCLEOTIDE SEQUENCE [LARGE SCALE GENOMIC DNA]</scope>
    <source>
        <strain evidence="16 17">AA1</strain>
    </source>
</reference>
<dbReference type="Pfam" id="PF02743">
    <property type="entry name" value="dCache_1"/>
    <property type="match status" value="1"/>
</dbReference>
<evidence type="ECO:0000256" key="10">
    <source>
        <dbReference type="ARBA" id="ARBA00022840"/>
    </source>
</evidence>
<dbReference type="PROSITE" id="PS50109">
    <property type="entry name" value="HIS_KIN"/>
    <property type="match status" value="1"/>
</dbReference>
<evidence type="ECO:0000256" key="6">
    <source>
        <dbReference type="ARBA" id="ARBA00022679"/>
    </source>
</evidence>
<keyword evidence="7 14" id="KW-0812">Transmembrane</keyword>
<dbReference type="Gene3D" id="3.30.565.10">
    <property type="entry name" value="Histidine kinase-like ATPase, C-terminal domain"/>
    <property type="match status" value="1"/>
</dbReference>
<feature type="transmembrane region" description="Helical" evidence="14">
    <location>
        <begin position="276"/>
        <end position="298"/>
    </location>
</feature>
<gene>
    <name evidence="16" type="ORF">SAMN05216233_12228</name>
</gene>
<keyword evidence="12" id="KW-0902">Two-component regulatory system</keyword>
<dbReference type="SUPFAM" id="SSF47384">
    <property type="entry name" value="Homodimeric domain of signal transducing histidine kinase"/>
    <property type="match status" value="1"/>
</dbReference>
<keyword evidence="5" id="KW-0597">Phosphoprotein</keyword>
<organism evidence="16 17">
    <name type="scientific">Desulfoluna spongiiphila</name>
    <dbReference type="NCBI Taxonomy" id="419481"/>
    <lineage>
        <taxon>Bacteria</taxon>
        <taxon>Pseudomonadati</taxon>
        <taxon>Thermodesulfobacteriota</taxon>
        <taxon>Desulfobacteria</taxon>
        <taxon>Desulfobacterales</taxon>
        <taxon>Desulfolunaceae</taxon>
        <taxon>Desulfoluna</taxon>
    </lineage>
</organism>
<evidence type="ECO:0000256" key="4">
    <source>
        <dbReference type="ARBA" id="ARBA00022475"/>
    </source>
</evidence>
<dbReference type="STRING" id="419481.SAMN05216233_12228"/>
<dbReference type="InterPro" id="IPR036890">
    <property type="entry name" value="HATPase_C_sf"/>
</dbReference>
<evidence type="ECO:0000256" key="13">
    <source>
        <dbReference type="ARBA" id="ARBA00023136"/>
    </source>
</evidence>
<keyword evidence="10" id="KW-0067">ATP-binding</keyword>
<sequence length="558" mass="61411">MTGRAYDRKIARFILGNMTLVPLVPFLVLLVVGAILFSGAMEKSIMARISQTARDHGMMVDTFLKERRTDLVLLASISSFEALSNPEHLEAAFGHLQSSSGAFMDLGVFDEAGVHVAYTGPYRLEGIDYQEEFWFRKTMDTGSWISDVFTGFRKTPHVVVAVRVQGTGRPWVLRATIDTDVFQAVTGGVRIGQTGEAFLLNDEGVYQSLRPSRGKLMEKDPDSDAYVMGDGWAGARVIPCRDGVKRVFASTRLTEKAWRLVVVQDKREAFENRMRIYLVIFAVMVAGGGALLAVGYGLTSRIVSRIRRSDDAAVHLEEQLYRAARLAELGEMAAGFAHEINNPLQVMQSELAYMNETVRDVEEGTGDFQVVRESLDQMRLQIGRCSDITRSVLNFGRKSTTRDQAVSMGDFLADVAKMVRSRAEVSGVQFRTEIPENGRQVWGDPSRLQQVFLNLINNALDAVEARHGSCGGKVSVAVREEAETVCVDVSDNGSGMDEETRAKIFSPFYTTKPPGSGTGLGLSVCFGIVEGMGGRIHVSSTVGEGSVFTISLPRYREH</sequence>
<evidence type="ECO:0000256" key="8">
    <source>
        <dbReference type="ARBA" id="ARBA00022741"/>
    </source>
</evidence>
<dbReference type="GO" id="GO:0005524">
    <property type="term" value="F:ATP binding"/>
    <property type="evidence" value="ECO:0007669"/>
    <property type="project" value="UniProtKB-KW"/>
</dbReference>
<name>A0A1G5IUG9_9BACT</name>
<keyword evidence="4" id="KW-1003">Cell membrane</keyword>
<dbReference type="GO" id="GO:0005886">
    <property type="term" value="C:plasma membrane"/>
    <property type="evidence" value="ECO:0007669"/>
    <property type="project" value="UniProtKB-SubCell"/>
</dbReference>
<evidence type="ECO:0000313" key="16">
    <source>
        <dbReference type="EMBL" id="SCY79657.1"/>
    </source>
</evidence>
<evidence type="ECO:0000256" key="3">
    <source>
        <dbReference type="ARBA" id="ARBA00012438"/>
    </source>
</evidence>
<evidence type="ECO:0000256" key="14">
    <source>
        <dbReference type="SAM" id="Phobius"/>
    </source>
</evidence>
<dbReference type="Gene3D" id="1.10.287.130">
    <property type="match status" value="1"/>
</dbReference>
<evidence type="ECO:0000256" key="12">
    <source>
        <dbReference type="ARBA" id="ARBA00023012"/>
    </source>
</evidence>
<dbReference type="InterPro" id="IPR003594">
    <property type="entry name" value="HATPase_dom"/>
</dbReference>
<dbReference type="Pfam" id="PF02518">
    <property type="entry name" value="HATPase_c"/>
    <property type="match status" value="1"/>
</dbReference>
<dbReference type="GO" id="GO:0000155">
    <property type="term" value="F:phosphorelay sensor kinase activity"/>
    <property type="evidence" value="ECO:0007669"/>
    <property type="project" value="InterPro"/>
</dbReference>
<keyword evidence="11 14" id="KW-1133">Transmembrane helix</keyword>
<dbReference type="PANTHER" id="PTHR43065">
    <property type="entry name" value="SENSOR HISTIDINE KINASE"/>
    <property type="match status" value="1"/>
</dbReference>
<dbReference type="EC" id="2.7.13.3" evidence="3"/>
<proteinExistence type="predicted"/>